<evidence type="ECO:0000256" key="2">
    <source>
        <dbReference type="ARBA" id="ARBA00023125"/>
    </source>
</evidence>
<dbReference type="InterPro" id="IPR028082">
    <property type="entry name" value="Peripla_BP_I"/>
</dbReference>
<dbReference type="PANTHER" id="PTHR30146:SF109">
    <property type="entry name" value="HTH-TYPE TRANSCRIPTIONAL REGULATOR GALS"/>
    <property type="match status" value="1"/>
</dbReference>
<evidence type="ECO:0000313" key="6">
    <source>
        <dbReference type="Proteomes" id="UP000184471"/>
    </source>
</evidence>
<dbReference type="CDD" id="cd01392">
    <property type="entry name" value="HTH_LacI"/>
    <property type="match status" value="1"/>
</dbReference>
<keyword evidence="1" id="KW-0805">Transcription regulation</keyword>
<dbReference type="InterPro" id="IPR046335">
    <property type="entry name" value="LacI/GalR-like_sensor"/>
</dbReference>
<dbReference type="PANTHER" id="PTHR30146">
    <property type="entry name" value="LACI-RELATED TRANSCRIPTIONAL REPRESSOR"/>
    <property type="match status" value="1"/>
</dbReference>
<reference evidence="5 6" key="1">
    <citation type="submission" date="2016-11" db="EMBL/GenBank/DDBJ databases">
        <authorList>
            <person name="Jaros S."/>
            <person name="Januszkiewicz K."/>
            <person name="Wedrychowicz H."/>
        </authorList>
    </citation>
    <scope>NUCLEOTIDE SEQUENCE [LARGE SCALE GENOMIC DNA]</scope>
    <source>
        <strain evidence="5 6">DSM 45408</strain>
    </source>
</reference>
<dbReference type="PROSITE" id="PS50932">
    <property type="entry name" value="HTH_LACI_2"/>
    <property type="match status" value="1"/>
</dbReference>
<dbReference type="Pfam" id="PF13377">
    <property type="entry name" value="Peripla_BP_3"/>
    <property type="match status" value="1"/>
</dbReference>
<dbReference type="AlphaFoldDB" id="A0A1M5CRV6"/>
<dbReference type="SUPFAM" id="SSF53822">
    <property type="entry name" value="Periplasmic binding protein-like I"/>
    <property type="match status" value="1"/>
</dbReference>
<keyword evidence="3" id="KW-0804">Transcription</keyword>
<dbReference type="Pfam" id="PF00356">
    <property type="entry name" value="LacI"/>
    <property type="match status" value="1"/>
</dbReference>
<dbReference type="Gene3D" id="3.40.50.2300">
    <property type="match status" value="2"/>
</dbReference>
<sequence>MVTLEHVARAAGVSRATVSRAVTGSGPVSADALRRVRAAAEALGYVADPIARALARGTGTRLVVAMTGTSDAVLDCAYTGRVLSTAARLLAPEGLGVALRRLPLHAPAAELDALARDRTVGGVVLVNTTAEELAAVPRELRGRVVSIGVGSAVVPSVDVDAAAAAAASVAHLVRSGRRRIAMVTGPEWLPCTRRPVAAFRAAVAAAGLPVRTVPGGFDAAAGAAGAEEVLARWPDTDAVLGSCDDVALGVLAVLRRHGRQVPGDVAVTGFDDAPLAEVTDLTTATHPVERITDAAVRAVLTGAPADGTLFFPSELVLRRSA</sequence>
<accession>A0A1M5CRV6</accession>
<dbReference type="GO" id="GO:0003700">
    <property type="term" value="F:DNA-binding transcription factor activity"/>
    <property type="evidence" value="ECO:0007669"/>
    <property type="project" value="TreeGrafter"/>
</dbReference>
<dbReference type="SMART" id="SM00354">
    <property type="entry name" value="HTH_LACI"/>
    <property type="match status" value="1"/>
</dbReference>
<dbReference type="SUPFAM" id="SSF47413">
    <property type="entry name" value="lambda repressor-like DNA-binding domains"/>
    <property type="match status" value="1"/>
</dbReference>
<dbReference type="GO" id="GO:0000976">
    <property type="term" value="F:transcription cis-regulatory region binding"/>
    <property type="evidence" value="ECO:0007669"/>
    <property type="project" value="TreeGrafter"/>
</dbReference>
<dbReference type="Proteomes" id="UP000184471">
    <property type="component" value="Unassembled WGS sequence"/>
</dbReference>
<dbReference type="InterPro" id="IPR000843">
    <property type="entry name" value="HTH_LacI"/>
</dbReference>
<organism evidence="5 6">
    <name type="scientific">Geodermatophilus nigrescens</name>
    <dbReference type="NCBI Taxonomy" id="1070870"/>
    <lineage>
        <taxon>Bacteria</taxon>
        <taxon>Bacillati</taxon>
        <taxon>Actinomycetota</taxon>
        <taxon>Actinomycetes</taxon>
        <taxon>Geodermatophilales</taxon>
        <taxon>Geodermatophilaceae</taxon>
        <taxon>Geodermatophilus</taxon>
    </lineage>
</organism>
<evidence type="ECO:0000313" key="5">
    <source>
        <dbReference type="EMBL" id="SHF57484.1"/>
    </source>
</evidence>
<dbReference type="EMBL" id="FQVX01000001">
    <property type="protein sequence ID" value="SHF57484.1"/>
    <property type="molecule type" value="Genomic_DNA"/>
</dbReference>
<dbReference type="OrthoDB" id="3208777at2"/>
<name>A0A1M5CRV6_9ACTN</name>
<feature type="domain" description="HTH lacI-type" evidence="4">
    <location>
        <begin position="2"/>
        <end position="56"/>
    </location>
</feature>
<evidence type="ECO:0000256" key="3">
    <source>
        <dbReference type="ARBA" id="ARBA00023163"/>
    </source>
</evidence>
<keyword evidence="6" id="KW-1185">Reference proteome</keyword>
<protein>
    <submittedName>
        <fullName evidence="5">Transcriptional regulator, LacI family</fullName>
    </submittedName>
</protein>
<proteinExistence type="predicted"/>
<dbReference type="STRING" id="1070870.SAMN05444351_0066"/>
<gene>
    <name evidence="5" type="ORF">SAMN05444351_0066</name>
</gene>
<dbReference type="Gene3D" id="1.10.260.40">
    <property type="entry name" value="lambda repressor-like DNA-binding domains"/>
    <property type="match status" value="1"/>
</dbReference>
<keyword evidence="2" id="KW-0238">DNA-binding</keyword>
<evidence type="ECO:0000256" key="1">
    <source>
        <dbReference type="ARBA" id="ARBA00023015"/>
    </source>
</evidence>
<evidence type="ECO:0000259" key="4">
    <source>
        <dbReference type="PROSITE" id="PS50932"/>
    </source>
</evidence>
<dbReference type="InterPro" id="IPR010982">
    <property type="entry name" value="Lambda_DNA-bd_dom_sf"/>
</dbReference>